<organism evidence="3 4">
    <name type="scientific">Aspergillus calidoustus</name>
    <dbReference type="NCBI Taxonomy" id="454130"/>
    <lineage>
        <taxon>Eukaryota</taxon>
        <taxon>Fungi</taxon>
        <taxon>Dikarya</taxon>
        <taxon>Ascomycota</taxon>
        <taxon>Pezizomycotina</taxon>
        <taxon>Eurotiomycetes</taxon>
        <taxon>Eurotiomycetidae</taxon>
        <taxon>Eurotiales</taxon>
        <taxon>Aspergillaceae</taxon>
        <taxon>Aspergillus</taxon>
        <taxon>Aspergillus subgen. Nidulantes</taxon>
    </lineage>
</organism>
<evidence type="ECO:0000256" key="2">
    <source>
        <dbReference type="SAM" id="SignalP"/>
    </source>
</evidence>
<feature type="chain" id="PRO_5006857967" description="Cyanovirin-N domain-containing protein" evidence="2">
    <location>
        <begin position="25"/>
        <end position="288"/>
    </location>
</feature>
<evidence type="ECO:0000256" key="1">
    <source>
        <dbReference type="SAM" id="MobiDB-lite"/>
    </source>
</evidence>
<feature type="signal peptide" evidence="2">
    <location>
        <begin position="1"/>
        <end position="24"/>
    </location>
</feature>
<proteinExistence type="predicted"/>
<keyword evidence="2" id="KW-0732">Signal</keyword>
<name>A0A0U5GKC9_ASPCI</name>
<dbReference type="EMBL" id="CDMC01000031">
    <property type="protein sequence ID" value="CEL11757.1"/>
    <property type="molecule type" value="Genomic_DNA"/>
</dbReference>
<sequence>MLRIHLIFPPLLLLLGVLISPAHSICEQSCERISTLLSSCSLPPLSTDHTTIDDTRPADTSRVNITGVESTFFAPSGPTTNFLESIADAECFCTKTRRYFRYPCEQCFLTDIFESGEDKPRDNHWEVLGRYSNDCYSFGYFENETLAYPSTTRSALPAAFTASDVETGTEDTDTDTNSDTNSDTNTDTCQNVCGLIRSQADECRLTSLDAEHMPPVVSIISGPYTGRVLLNRTAGECMCTLPVLRRTRGCRWCMQEGPDDGSLAALDGVSARVHGARVLWGRGGGWVG</sequence>
<evidence type="ECO:0000313" key="4">
    <source>
        <dbReference type="Proteomes" id="UP000054771"/>
    </source>
</evidence>
<protein>
    <recommendedName>
        <fullName evidence="5">Cyanovirin-N domain-containing protein</fullName>
    </recommendedName>
</protein>
<accession>A0A0U5GKC9</accession>
<dbReference type="OrthoDB" id="4352157at2759"/>
<dbReference type="Proteomes" id="UP000054771">
    <property type="component" value="Unassembled WGS sequence"/>
</dbReference>
<dbReference type="OMA" id="CEQSCER"/>
<keyword evidence="4" id="KW-1185">Reference proteome</keyword>
<feature type="region of interest" description="Disordered" evidence="1">
    <location>
        <begin position="161"/>
        <end position="183"/>
    </location>
</feature>
<evidence type="ECO:0008006" key="5">
    <source>
        <dbReference type="Google" id="ProtNLM"/>
    </source>
</evidence>
<reference evidence="4" key="1">
    <citation type="journal article" date="2016" name="Genome Announc.">
        <title>Draft genome sequences of fungus Aspergillus calidoustus.</title>
        <authorList>
            <person name="Horn F."/>
            <person name="Linde J."/>
            <person name="Mattern D.J."/>
            <person name="Walther G."/>
            <person name="Guthke R."/>
            <person name="Scherlach K."/>
            <person name="Martin K."/>
            <person name="Brakhage A.A."/>
            <person name="Petzke L."/>
            <person name="Valiante V."/>
        </authorList>
    </citation>
    <scope>NUCLEOTIDE SEQUENCE [LARGE SCALE GENOMIC DNA]</scope>
    <source>
        <strain evidence="4">SF006504</strain>
    </source>
</reference>
<dbReference type="AlphaFoldDB" id="A0A0U5GKC9"/>
<evidence type="ECO:0000313" key="3">
    <source>
        <dbReference type="EMBL" id="CEL11757.1"/>
    </source>
</evidence>
<gene>
    <name evidence="3" type="ORF">ASPCAL14854</name>
</gene>
<dbReference type="STRING" id="454130.A0A0U5GKC9"/>
<feature type="compositionally biased region" description="Acidic residues" evidence="1">
    <location>
        <begin position="167"/>
        <end position="176"/>
    </location>
</feature>